<dbReference type="PANTHER" id="PTHR42791">
    <property type="entry name" value="GNAT FAMILY ACETYLTRANSFERASE"/>
    <property type="match status" value="1"/>
</dbReference>
<dbReference type="InterPro" id="IPR000182">
    <property type="entry name" value="GNAT_dom"/>
</dbReference>
<evidence type="ECO:0000259" key="1">
    <source>
        <dbReference type="PROSITE" id="PS51186"/>
    </source>
</evidence>
<comment type="caution">
    <text evidence="2">The sequence shown here is derived from an EMBL/GenBank/DDBJ whole genome shotgun (WGS) entry which is preliminary data.</text>
</comment>
<dbReference type="AlphaFoldDB" id="A0AAD7A626"/>
<sequence>MTLPFTRATSLAPRFTISRCTPADVPQLVECYLDAFTETAFTWFWPPTRESMRAWTLVRFVRRFEDPTDQQFKIVEETSSQVVAFARWGVPSGMKGLAEGFRTYELAESLACRDAQSRGKQEIPDGANEEVFHEFFAGIKHMQAKWDAKSKLDLGLICTHPKYQGQGLAAALIKPVLDIADAEGITAYVEALPNAKAVYEHYGFKTVDTQEYNLTKAGREGTEALSIMVRESMNST</sequence>
<keyword evidence="3" id="KW-1185">Reference proteome</keyword>
<organism evidence="2 3">
    <name type="scientific">Mycena albidolilacea</name>
    <dbReference type="NCBI Taxonomy" id="1033008"/>
    <lineage>
        <taxon>Eukaryota</taxon>
        <taxon>Fungi</taxon>
        <taxon>Dikarya</taxon>
        <taxon>Basidiomycota</taxon>
        <taxon>Agaricomycotina</taxon>
        <taxon>Agaricomycetes</taxon>
        <taxon>Agaricomycetidae</taxon>
        <taxon>Agaricales</taxon>
        <taxon>Marasmiineae</taxon>
        <taxon>Mycenaceae</taxon>
        <taxon>Mycena</taxon>
    </lineage>
</organism>
<dbReference type="Pfam" id="PF13673">
    <property type="entry name" value="Acetyltransf_10"/>
    <property type="match status" value="1"/>
</dbReference>
<gene>
    <name evidence="2" type="ORF">DFH08DRAFT_863093</name>
</gene>
<dbReference type="InterPro" id="IPR052523">
    <property type="entry name" value="Trichothecene_AcTrans"/>
</dbReference>
<dbReference type="PANTHER" id="PTHR42791:SF2">
    <property type="entry name" value="N-ACETYLTRANSFERASE DOMAIN-CONTAINING PROTEIN"/>
    <property type="match status" value="1"/>
</dbReference>
<dbReference type="CDD" id="cd04301">
    <property type="entry name" value="NAT_SF"/>
    <property type="match status" value="1"/>
</dbReference>
<dbReference type="SUPFAM" id="SSF55729">
    <property type="entry name" value="Acyl-CoA N-acyltransferases (Nat)"/>
    <property type="match status" value="1"/>
</dbReference>
<dbReference type="Proteomes" id="UP001218218">
    <property type="component" value="Unassembled WGS sequence"/>
</dbReference>
<dbReference type="EMBL" id="JARIHO010000015">
    <property type="protein sequence ID" value="KAJ7349775.1"/>
    <property type="molecule type" value="Genomic_DNA"/>
</dbReference>
<protein>
    <submittedName>
        <fullName evidence="2">Acyl-CoA N-acyltransferase</fullName>
    </submittedName>
</protein>
<dbReference type="GO" id="GO:0016747">
    <property type="term" value="F:acyltransferase activity, transferring groups other than amino-acyl groups"/>
    <property type="evidence" value="ECO:0007669"/>
    <property type="project" value="InterPro"/>
</dbReference>
<evidence type="ECO:0000313" key="2">
    <source>
        <dbReference type="EMBL" id="KAJ7349775.1"/>
    </source>
</evidence>
<proteinExistence type="predicted"/>
<accession>A0AAD7A626</accession>
<name>A0AAD7A626_9AGAR</name>
<dbReference type="InterPro" id="IPR016181">
    <property type="entry name" value="Acyl_CoA_acyltransferase"/>
</dbReference>
<reference evidence="2" key="1">
    <citation type="submission" date="2023-03" db="EMBL/GenBank/DDBJ databases">
        <title>Massive genome expansion in bonnet fungi (Mycena s.s.) driven by repeated elements and novel gene families across ecological guilds.</title>
        <authorList>
            <consortium name="Lawrence Berkeley National Laboratory"/>
            <person name="Harder C.B."/>
            <person name="Miyauchi S."/>
            <person name="Viragh M."/>
            <person name="Kuo A."/>
            <person name="Thoen E."/>
            <person name="Andreopoulos B."/>
            <person name="Lu D."/>
            <person name="Skrede I."/>
            <person name="Drula E."/>
            <person name="Henrissat B."/>
            <person name="Morin E."/>
            <person name="Kohler A."/>
            <person name="Barry K."/>
            <person name="LaButti K."/>
            <person name="Morin E."/>
            <person name="Salamov A."/>
            <person name="Lipzen A."/>
            <person name="Mereny Z."/>
            <person name="Hegedus B."/>
            <person name="Baldrian P."/>
            <person name="Stursova M."/>
            <person name="Weitz H."/>
            <person name="Taylor A."/>
            <person name="Grigoriev I.V."/>
            <person name="Nagy L.G."/>
            <person name="Martin F."/>
            <person name="Kauserud H."/>
        </authorList>
    </citation>
    <scope>NUCLEOTIDE SEQUENCE</scope>
    <source>
        <strain evidence="2">CBHHK002</strain>
    </source>
</reference>
<dbReference type="Gene3D" id="3.40.630.30">
    <property type="match status" value="1"/>
</dbReference>
<dbReference type="PROSITE" id="PS51186">
    <property type="entry name" value="GNAT"/>
    <property type="match status" value="1"/>
</dbReference>
<feature type="domain" description="N-acetyltransferase" evidence="1">
    <location>
        <begin position="15"/>
        <end position="225"/>
    </location>
</feature>
<evidence type="ECO:0000313" key="3">
    <source>
        <dbReference type="Proteomes" id="UP001218218"/>
    </source>
</evidence>